<dbReference type="EMBL" id="PISP01000001">
    <property type="protein sequence ID" value="PKD44615.1"/>
    <property type="molecule type" value="Genomic_DNA"/>
</dbReference>
<accession>A0A2N0VK99</accession>
<evidence type="ECO:0000313" key="3">
    <source>
        <dbReference type="EMBL" id="PKD44615.1"/>
    </source>
</evidence>
<evidence type="ECO:0000259" key="2">
    <source>
        <dbReference type="PROSITE" id="PS50164"/>
    </source>
</evidence>
<reference evidence="3 4" key="1">
    <citation type="submission" date="2017-11" db="EMBL/GenBank/DDBJ databases">
        <title>Rhodohalobacter 15182 sp. nov., isolated from a salt lake.</title>
        <authorList>
            <person name="Han S."/>
        </authorList>
    </citation>
    <scope>NUCLEOTIDE SEQUENCE [LARGE SCALE GENOMIC DNA]</scope>
    <source>
        <strain evidence="3 4">15182</strain>
    </source>
</reference>
<dbReference type="OrthoDB" id="1495241at2"/>
<evidence type="ECO:0000313" key="4">
    <source>
        <dbReference type="Proteomes" id="UP000233398"/>
    </source>
</evidence>
<protein>
    <recommendedName>
        <fullName evidence="2">GIY-YIG domain-containing protein</fullName>
    </recommendedName>
</protein>
<gene>
    <name evidence="3" type="ORF">CWD77_03900</name>
</gene>
<dbReference type="Pfam" id="PF01541">
    <property type="entry name" value="GIY-YIG"/>
    <property type="match status" value="1"/>
</dbReference>
<dbReference type="Gene3D" id="3.40.1440.10">
    <property type="entry name" value="GIY-YIG endonuclease"/>
    <property type="match status" value="1"/>
</dbReference>
<evidence type="ECO:0000256" key="1">
    <source>
        <dbReference type="ARBA" id="ARBA00007435"/>
    </source>
</evidence>
<dbReference type="CDD" id="cd10448">
    <property type="entry name" value="GIY-YIG_unchar_3"/>
    <property type="match status" value="1"/>
</dbReference>
<organism evidence="3 4">
    <name type="scientific">Rhodohalobacter barkolensis</name>
    <dbReference type="NCBI Taxonomy" id="2053187"/>
    <lineage>
        <taxon>Bacteria</taxon>
        <taxon>Pseudomonadati</taxon>
        <taxon>Balneolota</taxon>
        <taxon>Balneolia</taxon>
        <taxon>Balneolales</taxon>
        <taxon>Balneolaceae</taxon>
        <taxon>Rhodohalobacter</taxon>
    </lineage>
</organism>
<dbReference type="PANTHER" id="PTHR34477">
    <property type="entry name" value="UPF0213 PROTEIN YHBQ"/>
    <property type="match status" value="1"/>
</dbReference>
<dbReference type="InterPro" id="IPR000305">
    <property type="entry name" value="GIY-YIG_endonuc"/>
</dbReference>
<dbReference type="AlphaFoldDB" id="A0A2N0VK99"/>
<dbReference type="InterPro" id="IPR050190">
    <property type="entry name" value="UPF0213_domain"/>
</dbReference>
<dbReference type="SUPFAM" id="SSF82771">
    <property type="entry name" value="GIY-YIG endonuclease"/>
    <property type="match status" value="1"/>
</dbReference>
<proteinExistence type="inferred from homology"/>
<comment type="caution">
    <text evidence="3">The sequence shown here is derived from an EMBL/GenBank/DDBJ whole genome shotgun (WGS) entry which is preliminary data.</text>
</comment>
<dbReference type="Proteomes" id="UP000233398">
    <property type="component" value="Unassembled WGS sequence"/>
</dbReference>
<sequence length="95" mass="11556">MKCYYTYIITNRKSGTIYTGMTNDLAVRIYQHKQKLVPGFSKKYNLNKLVWFEEHRTPQDAIDREKQIKGWKRYKKIALIEEMNPQWMDLYKGLF</sequence>
<dbReference type="InterPro" id="IPR035901">
    <property type="entry name" value="GIY-YIG_endonuc_sf"/>
</dbReference>
<dbReference type="PANTHER" id="PTHR34477:SF5">
    <property type="entry name" value="BSL5627 PROTEIN"/>
    <property type="match status" value="1"/>
</dbReference>
<comment type="similarity">
    <text evidence="1">Belongs to the UPF0213 family.</text>
</comment>
<dbReference type="RefSeq" id="WP_101071906.1">
    <property type="nucleotide sequence ID" value="NZ_PISP01000001.1"/>
</dbReference>
<keyword evidence="4" id="KW-1185">Reference proteome</keyword>
<feature type="domain" description="GIY-YIG" evidence="2">
    <location>
        <begin position="2"/>
        <end position="78"/>
    </location>
</feature>
<name>A0A2N0VK99_9BACT</name>
<dbReference type="PROSITE" id="PS50164">
    <property type="entry name" value="GIY_YIG"/>
    <property type="match status" value="1"/>
</dbReference>